<evidence type="ECO:0000313" key="4">
    <source>
        <dbReference type="Proteomes" id="UP000037151"/>
    </source>
</evidence>
<dbReference type="EMBL" id="JPPY01000185">
    <property type="protein sequence ID" value="KND28763.1"/>
    <property type="molecule type" value="Genomic_DNA"/>
</dbReference>
<dbReference type="GeneID" id="69813390"/>
<dbReference type="SUPFAM" id="SSF52096">
    <property type="entry name" value="ClpP/crotonase"/>
    <property type="match status" value="1"/>
</dbReference>
<comment type="caution">
    <text evidence="1">The sequence shown here is derived from an EMBL/GenBank/DDBJ whole genome shotgun (WGS) entry which is preliminary data.</text>
</comment>
<proteinExistence type="predicted"/>
<evidence type="ECO:0000313" key="1">
    <source>
        <dbReference type="EMBL" id="KND28763.1"/>
    </source>
</evidence>
<dbReference type="EMBL" id="JARAWC010000017">
    <property type="protein sequence ID" value="MDX2962674.1"/>
    <property type="molecule type" value="Genomic_DNA"/>
</dbReference>
<reference evidence="2 5" key="3">
    <citation type="journal article" date="2023" name="Microb. Genom.">
        <title>Mesoterricola silvestris gen. nov., sp. nov., Mesoterricola sediminis sp. nov., Geothrix oryzae sp. nov., Geothrix edaphica sp. nov., Geothrix rubra sp. nov., and Geothrix limicola sp. nov., six novel members of Acidobacteriota isolated from soils.</title>
        <authorList>
            <person name="Weisberg A.J."/>
            <person name="Pearce E."/>
            <person name="Kramer C.G."/>
            <person name="Chang J.H."/>
            <person name="Clarke C.R."/>
        </authorList>
    </citation>
    <scope>NUCLEOTIDE SEQUENCE [LARGE SCALE GENOMIC DNA]</scope>
    <source>
        <strain evidence="3 5">NB05-1H</strain>
        <strain evidence="2">NRRL_B-16521</strain>
    </source>
</reference>
<reference evidence="1" key="1">
    <citation type="submission" date="2014-07" db="EMBL/GenBank/DDBJ databases">
        <title>A systematic study of Ichneumonosoma Meijere, Pelmatops Enderlein, Pseudopelmatops Shiraki and Soita Walker (Diptera: Tephritidae).</title>
        <authorList>
            <person name="Chen X.-L."/>
            <person name="Norrbom A."/>
            <person name="Zhu C.-D."/>
        </authorList>
    </citation>
    <scope>NUCLEOTIDE SEQUENCE</scope>
    <source>
        <strain evidence="1">NCPPB 4445</strain>
    </source>
</reference>
<dbReference type="CDD" id="cd06558">
    <property type="entry name" value="crotonase-like"/>
    <property type="match status" value="1"/>
</dbReference>
<reference evidence="4" key="2">
    <citation type="submission" date="2014-07" db="EMBL/GenBank/DDBJ databases">
        <title>Genome sequencing of plant-pathogenic Streptomyces species.</title>
        <authorList>
            <person name="Harrison J."/>
            <person name="Sapp M."/>
            <person name="Thwaites R."/>
            <person name="Studholme D.J."/>
        </authorList>
    </citation>
    <scope>NUCLEOTIDE SEQUENCE [LARGE SCALE GENOMIC DNA]</scope>
    <source>
        <strain evidence="4">NCPPB 4445</strain>
    </source>
</reference>
<sequence>MSNQSQFHVHAVSPSYWKVTFENDPINLIDLDTVEQLGDLVTRMEQDPDLTVVVFQSANPDFFMAHFDLQSDMQRFYTTAPGPTGLLPYPDSLLRLSRVPAVTISAIKGRARGAGSEFVLNTDIRFAGSNAILGQPEVGFGAVPGGNPMGRLAELVGRGRAMEIVVGGDDFPAQLAAEYGYVNRVLPEDELDDFVDTFARRIAGFDKAAVSGTKEFVDAATAIPAGDFAAALAAIRRTGGRPENADHVRSLFERGLQQPQGIELDLGKHVAERF</sequence>
<protein>
    <submittedName>
        <fullName evidence="1 2">Enoyl-CoA hydratase</fullName>
    </submittedName>
</protein>
<evidence type="ECO:0000313" key="3">
    <source>
        <dbReference type="EMBL" id="MDX3019019.1"/>
    </source>
</evidence>
<evidence type="ECO:0000313" key="5">
    <source>
        <dbReference type="Proteomes" id="UP001272987"/>
    </source>
</evidence>
<dbReference type="GO" id="GO:0003824">
    <property type="term" value="F:catalytic activity"/>
    <property type="evidence" value="ECO:0007669"/>
    <property type="project" value="UniProtKB-ARBA"/>
</dbReference>
<keyword evidence="5" id="KW-1185">Reference proteome</keyword>
<dbReference type="Gene3D" id="3.90.226.10">
    <property type="entry name" value="2-enoyl-CoA Hydratase, Chain A, domain 1"/>
    <property type="match status" value="1"/>
</dbReference>
<dbReference type="InterPro" id="IPR001753">
    <property type="entry name" value="Enoyl-CoA_hydra/iso"/>
</dbReference>
<gene>
    <name evidence="1" type="ORF">IQ63_32705</name>
    <name evidence="2" type="ORF">PV399_23605</name>
    <name evidence="3" type="ORF">PV666_14105</name>
</gene>
<dbReference type="PATRIC" id="fig|42234.21.peg.6734"/>
<dbReference type="Proteomes" id="UP001282288">
    <property type="component" value="Unassembled WGS sequence"/>
</dbReference>
<dbReference type="OrthoDB" id="9775794at2"/>
<dbReference type="Proteomes" id="UP001272987">
    <property type="component" value="Unassembled WGS sequence"/>
</dbReference>
<dbReference type="PANTHER" id="PTHR43459">
    <property type="entry name" value="ENOYL-COA HYDRATASE"/>
    <property type="match status" value="1"/>
</dbReference>
<dbReference type="RefSeq" id="WP_010358764.1">
    <property type="nucleotide sequence ID" value="NZ_BCML01000134.1"/>
</dbReference>
<dbReference type="AlphaFoldDB" id="A0A0L0JT89"/>
<dbReference type="PANTHER" id="PTHR43459:SF1">
    <property type="entry name" value="EG:BACN32G11.4 PROTEIN"/>
    <property type="match status" value="1"/>
</dbReference>
<dbReference type="InterPro" id="IPR029045">
    <property type="entry name" value="ClpP/crotonase-like_dom_sf"/>
</dbReference>
<name>A0A0L0JT89_9ACTN</name>
<accession>A0A0L0JT89</accession>
<dbReference type="Proteomes" id="UP000037151">
    <property type="component" value="Unassembled WGS sequence"/>
</dbReference>
<dbReference type="EMBL" id="JARAWP010000007">
    <property type="protein sequence ID" value="MDX3019019.1"/>
    <property type="molecule type" value="Genomic_DNA"/>
</dbReference>
<dbReference type="Pfam" id="PF00378">
    <property type="entry name" value="ECH_1"/>
    <property type="match status" value="1"/>
</dbReference>
<organism evidence="1 4">
    <name type="scientific">Streptomyces acidiscabies</name>
    <dbReference type="NCBI Taxonomy" id="42234"/>
    <lineage>
        <taxon>Bacteria</taxon>
        <taxon>Bacillati</taxon>
        <taxon>Actinomycetota</taxon>
        <taxon>Actinomycetes</taxon>
        <taxon>Kitasatosporales</taxon>
        <taxon>Streptomycetaceae</taxon>
        <taxon>Streptomyces</taxon>
    </lineage>
</organism>
<evidence type="ECO:0000313" key="2">
    <source>
        <dbReference type="EMBL" id="MDX2962674.1"/>
    </source>
</evidence>